<sequence length="178" mass="19278">MSRTIAVIGATGQQGGAVARACLEADGWHVRGLTRNVNGKSAQALAAEGAEMVEADVDDHGSLIKAFQGAYAVFSVTNFWEHLALGADAAGEKEATQAFNIALAASKIPTLQHYVFSTLPSATELTKGQRPVPHMDHKARVDDRIRNELPELARKTTFVWLGWYAANMAFFPLIRPFV</sequence>
<dbReference type="PANTHER" id="PTHR42748">
    <property type="entry name" value="NITROGEN METABOLITE REPRESSION PROTEIN NMRA FAMILY MEMBER"/>
    <property type="match status" value="1"/>
</dbReference>
<dbReference type="Gene3D" id="3.40.50.720">
    <property type="entry name" value="NAD(P)-binding Rossmann-like Domain"/>
    <property type="match status" value="1"/>
</dbReference>
<name>M2N478_BAUPA</name>
<gene>
    <name evidence="4" type="ORF">BAUCODRAFT_243345</name>
</gene>
<dbReference type="eggNOG" id="KOG4169">
    <property type="taxonomic scope" value="Eukaryota"/>
</dbReference>
<evidence type="ECO:0000256" key="1">
    <source>
        <dbReference type="ARBA" id="ARBA00006328"/>
    </source>
</evidence>
<organism evidence="4 5">
    <name type="scientific">Baudoinia panamericana (strain UAMH 10762)</name>
    <name type="common">Angels' share fungus</name>
    <name type="synonym">Baudoinia compniacensis (strain UAMH 10762)</name>
    <dbReference type="NCBI Taxonomy" id="717646"/>
    <lineage>
        <taxon>Eukaryota</taxon>
        <taxon>Fungi</taxon>
        <taxon>Dikarya</taxon>
        <taxon>Ascomycota</taxon>
        <taxon>Pezizomycotina</taxon>
        <taxon>Dothideomycetes</taxon>
        <taxon>Dothideomycetidae</taxon>
        <taxon>Mycosphaerellales</taxon>
        <taxon>Teratosphaeriaceae</taxon>
        <taxon>Baudoinia</taxon>
    </lineage>
</organism>
<reference evidence="4 5" key="1">
    <citation type="journal article" date="2012" name="PLoS Pathog.">
        <title>Diverse lifestyles and strategies of plant pathogenesis encoded in the genomes of eighteen Dothideomycetes fungi.</title>
        <authorList>
            <person name="Ohm R.A."/>
            <person name="Feau N."/>
            <person name="Henrissat B."/>
            <person name="Schoch C.L."/>
            <person name="Horwitz B.A."/>
            <person name="Barry K.W."/>
            <person name="Condon B.J."/>
            <person name="Copeland A.C."/>
            <person name="Dhillon B."/>
            <person name="Glaser F."/>
            <person name="Hesse C.N."/>
            <person name="Kosti I."/>
            <person name="LaButti K."/>
            <person name="Lindquist E.A."/>
            <person name="Lucas S."/>
            <person name="Salamov A.A."/>
            <person name="Bradshaw R.E."/>
            <person name="Ciuffetti L."/>
            <person name="Hamelin R.C."/>
            <person name="Kema G.H.J."/>
            <person name="Lawrence C."/>
            <person name="Scott J.A."/>
            <person name="Spatafora J.W."/>
            <person name="Turgeon B.G."/>
            <person name="de Wit P.J.G.M."/>
            <person name="Zhong S."/>
            <person name="Goodwin S.B."/>
            <person name="Grigoriev I.V."/>
        </authorList>
    </citation>
    <scope>NUCLEOTIDE SEQUENCE [LARGE SCALE GENOMIC DNA]</scope>
    <source>
        <strain evidence="4 5">UAMH 10762</strain>
    </source>
</reference>
<dbReference type="OMA" id="GREFMAK"/>
<feature type="domain" description="NmrA-like" evidence="3">
    <location>
        <begin position="2"/>
        <end position="173"/>
    </location>
</feature>
<dbReference type="InterPro" id="IPR051164">
    <property type="entry name" value="NmrA-like_oxidored"/>
</dbReference>
<dbReference type="OrthoDB" id="300709at2759"/>
<dbReference type="GO" id="GO:0005634">
    <property type="term" value="C:nucleus"/>
    <property type="evidence" value="ECO:0007669"/>
    <property type="project" value="TreeGrafter"/>
</dbReference>
<dbReference type="Pfam" id="PF05368">
    <property type="entry name" value="NmrA"/>
    <property type="match status" value="1"/>
</dbReference>
<dbReference type="EMBL" id="KB445560">
    <property type="protein sequence ID" value="EMC93490.1"/>
    <property type="molecule type" value="Genomic_DNA"/>
</dbReference>
<evidence type="ECO:0000259" key="3">
    <source>
        <dbReference type="Pfam" id="PF05368"/>
    </source>
</evidence>
<protein>
    <recommendedName>
        <fullName evidence="3">NmrA-like domain-containing protein</fullName>
    </recommendedName>
</protein>
<dbReference type="Proteomes" id="UP000011761">
    <property type="component" value="Unassembled WGS sequence"/>
</dbReference>
<dbReference type="HOGENOM" id="CLU_007383_8_2_1"/>
<dbReference type="InterPro" id="IPR036291">
    <property type="entry name" value="NAD(P)-bd_dom_sf"/>
</dbReference>
<dbReference type="AlphaFoldDB" id="M2N478"/>
<dbReference type="SUPFAM" id="SSF51735">
    <property type="entry name" value="NAD(P)-binding Rossmann-fold domains"/>
    <property type="match status" value="1"/>
</dbReference>
<dbReference type="InterPro" id="IPR008030">
    <property type="entry name" value="NmrA-like"/>
</dbReference>
<evidence type="ECO:0000313" key="4">
    <source>
        <dbReference type="EMBL" id="EMC93490.1"/>
    </source>
</evidence>
<keyword evidence="2" id="KW-0521">NADP</keyword>
<dbReference type="PANTHER" id="PTHR42748:SF28">
    <property type="entry name" value="NMRA-LIKE DOMAIN-CONTAINING PROTEIN"/>
    <property type="match status" value="1"/>
</dbReference>
<dbReference type="KEGG" id="bcom:BAUCODRAFT_243345"/>
<keyword evidence="5" id="KW-1185">Reference proteome</keyword>
<dbReference type="GeneID" id="19110163"/>
<accession>M2N478</accession>
<proteinExistence type="inferred from homology"/>
<evidence type="ECO:0000313" key="5">
    <source>
        <dbReference type="Proteomes" id="UP000011761"/>
    </source>
</evidence>
<comment type="similarity">
    <text evidence="1">Belongs to the NmrA-type oxidoreductase family.</text>
</comment>
<dbReference type="RefSeq" id="XP_007679620.1">
    <property type="nucleotide sequence ID" value="XM_007681430.1"/>
</dbReference>
<evidence type="ECO:0000256" key="2">
    <source>
        <dbReference type="ARBA" id="ARBA00022857"/>
    </source>
</evidence>